<dbReference type="AlphaFoldDB" id="A0A9P8G542"/>
<evidence type="ECO:0000259" key="2">
    <source>
        <dbReference type="PROSITE" id="PS50879"/>
    </source>
</evidence>
<dbReference type="CDD" id="cd09276">
    <property type="entry name" value="Rnase_HI_RT_non_LTR"/>
    <property type="match status" value="1"/>
</dbReference>
<dbReference type="InterPro" id="IPR050092">
    <property type="entry name" value="RNase_H"/>
</dbReference>
<feature type="domain" description="RNase H type-1" evidence="2">
    <location>
        <begin position="4"/>
        <end position="138"/>
    </location>
</feature>
<dbReference type="PANTHER" id="PTHR10642">
    <property type="entry name" value="RIBONUCLEASE H1"/>
    <property type="match status" value="1"/>
</dbReference>
<dbReference type="PROSITE" id="PS50879">
    <property type="entry name" value="RNASE_H_1"/>
    <property type="match status" value="1"/>
</dbReference>
<name>A0A9P8G542_AURME</name>
<feature type="non-terminal residue" evidence="3">
    <location>
        <position position="149"/>
    </location>
</feature>
<dbReference type="InterPro" id="IPR036397">
    <property type="entry name" value="RNaseH_sf"/>
</dbReference>
<organism evidence="3 4">
    <name type="scientific">Aureobasidium melanogenum</name>
    <name type="common">Aureobasidium pullulans var. melanogenum</name>
    <dbReference type="NCBI Taxonomy" id="46634"/>
    <lineage>
        <taxon>Eukaryota</taxon>
        <taxon>Fungi</taxon>
        <taxon>Dikarya</taxon>
        <taxon>Ascomycota</taxon>
        <taxon>Pezizomycotina</taxon>
        <taxon>Dothideomycetes</taxon>
        <taxon>Dothideomycetidae</taxon>
        <taxon>Dothideales</taxon>
        <taxon>Saccotheciaceae</taxon>
        <taxon>Aureobasidium</taxon>
    </lineage>
</organism>
<dbReference type="GO" id="GO:0043137">
    <property type="term" value="P:DNA replication, removal of RNA primer"/>
    <property type="evidence" value="ECO:0007669"/>
    <property type="project" value="TreeGrafter"/>
</dbReference>
<dbReference type="Pfam" id="PF00075">
    <property type="entry name" value="RNase_H"/>
    <property type="match status" value="1"/>
</dbReference>
<evidence type="ECO:0000313" key="4">
    <source>
        <dbReference type="Proteomes" id="UP000767238"/>
    </source>
</evidence>
<proteinExistence type="inferred from homology"/>
<dbReference type="Proteomes" id="UP000767238">
    <property type="component" value="Unassembled WGS sequence"/>
</dbReference>
<dbReference type="InterPro" id="IPR002156">
    <property type="entry name" value="RNaseH_domain"/>
</dbReference>
<comment type="similarity">
    <text evidence="1">Belongs to the RNase H family.</text>
</comment>
<sequence length="149" mass="16205">MKDRATHALIYTDGSEISGEVGAAAWCPKAERAKSRYMGNNTTSTVYAAELVGIELALQIAQELEGCTGTTIFTDNQAAIQAIAHPAVSSGQYITYRVIREIEKARQKGIQVELQWVPSHQGIPGNEEVDRLAKQAAGWDESSKSVRLD</sequence>
<dbReference type="InterPro" id="IPR012337">
    <property type="entry name" value="RNaseH-like_sf"/>
</dbReference>
<dbReference type="EMBL" id="JAHFYH010000265">
    <property type="protein sequence ID" value="KAH0209288.1"/>
    <property type="molecule type" value="Genomic_DNA"/>
</dbReference>
<evidence type="ECO:0000256" key="1">
    <source>
        <dbReference type="ARBA" id="ARBA00005300"/>
    </source>
</evidence>
<accession>A0A9P8G542</accession>
<dbReference type="Gene3D" id="3.30.420.10">
    <property type="entry name" value="Ribonuclease H-like superfamily/Ribonuclease H"/>
    <property type="match status" value="1"/>
</dbReference>
<dbReference type="SUPFAM" id="SSF53098">
    <property type="entry name" value="Ribonuclease H-like"/>
    <property type="match status" value="1"/>
</dbReference>
<dbReference type="PANTHER" id="PTHR10642:SF25">
    <property type="entry name" value="RNASE H TYPE-1 DOMAIN-CONTAINING PROTEIN"/>
    <property type="match status" value="1"/>
</dbReference>
<protein>
    <recommendedName>
        <fullName evidence="2">RNase H type-1 domain-containing protein</fullName>
    </recommendedName>
</protein>
<evidence type="ECO:0000313" key="3">
    <source>
        <dbReference type="EMBL" id="KAH0209288.1"/>
    </source>
</evidence>
<dbReference type="GO" id="GO:0004523">
    <property type="term" value="F:RNA-DNA hybrid ribonuclease activity"/>
    <property type="evidence" value="ECO:0007669"/>
    <property type="project" value="InterPro"/>
</dbReference>
<comment type="caution">
    <text evidence="3">The sequence shown here is derived from an EMBL/GenBank/DDBJ whole genome shotgun (WGS) entry which is preliminary data.</text>
</comment>
<dbReference type="GO" id="GO:0003676">
    <property type="term" value="F:nucleic acid binding"/>
    <property type="evidence" value="ECO:0007669"/>
    <property type="project" value="InterPro"/>
</dbReference>
<reference evidence="3" key="1">
    <citation type="journal article" date="2021" name="J Fungi (Basel)">
        <title>Virulence traits and population genomics of the black yeast Aureobasidium melanogenum.</title>
        <authorList>
            <person name="Cernosa A."/>
            <person name="Sun X."/>
            <person name="Gostincar C."/>
            <person name="Fang C."/>
            <person name="Gunde-Cimerman N."/>
            <person name="Song Z."/>
        </authorList>
    </citation>
    <scope>NUCLEOTIDE SEQUENCE</scope>
    <source>
        <strain evidence="3">EXF-8016</strain>
    </source>
</reference>
<reference evidence="3" key="2">
    <citation type="submission" date="2021-08" db="EMBL/GenBank/DDBJ databases">
        <authorList>
            <person name="Gostincar C."/>
            <person name="Sun X."/>
            <person name="Song Z."/>
            <person name="Gunde-Cimerman N."/>
        </authorList>
    </citation>
    <scope>NUCLEOTIDE SEQUENCE</scope>
    <source>
        <strain evidence="3">EXF-8016</strain>
    </source>
</reference>
<gene>
    <name evidence="3" type="ORF">KCV03_g10337</name>
</gene>